<keyword evidence="1" id="KW-0285">Flavoprotein</keyword>
<dbReference type="Pfam" id="PF00743">
    <property type="entry name" value="FMO-like"/>
    <property type="match status" value="1"/>
</dbReference>
<accession>A0A286U816</accession>
<evidence type="ECO:0000256" key="1">
    <source>
        <dbReference type="ARBA" id="ARBA00022630"/>
    </source>
</evidence>
<keyword evidence="2" id="KW-0274">FAD</keyword>
<feature type="compositionally biased region" description="Polar residues" evidence="4">
    <location>
        <begin position="607"/>
        <end position="618"/>
    </location>
</feature>
<evidence type="ECO:0000313" key="5">
    <source>
        <dbReference type="EMBL" id="PAV15743.1"/>
    </source>
</evidence>
<dbReference type="GO" id="GO:0004499">
    <property type="term" value="F:N,N-dimethylaniline monooxygenase activity"/>
    <property type="evidence" value="ECO:0007669"/>
    <property type="project" value="InterPro"/>
</dbReference>
<sequence length="633" mass="70825">MSDPLAISHNWLNQFITALTEKDVFSLVNLFLPDGWLRDSLVFTWDTRSIQGHEKLHRYLEEHLPRSQFIKESFHLDKRIGLAPSSFTLSDEIQGIQTAFAFETPAFRFRGLTRLINEKDSRRGEQQWKALSVYVALEEIKNYEEAGFELGLYGDHNIRLSWMEVSSKRRAEIEKEPQVLIIGAGQTERNERVGDNWRKRYPTLSLNTPKSHHFLLYAPFPRNWPKYAPRDKIAAWLEHYAEVQDLTIWTSTTISEGSQPQYDSLTGLWTVRLSTFSKSGDLPKVHTIHPRHIIIATGTLGDPFIPSIPSLASFHGIAFHAADYSQYSPKFDDKTNSFDPGPLTNKQVLIVGAGTTAADIAQDLHSLHQRLSPSSLSSNITLLQRSPICVVSRELADLEFASWPGDPIPVEISDFKVAAMPLGLAMNIGRSSSEREKRLRIDGALRAGLEARGFKTCDGLEIGNGVGGGGRRELVYEKLGGYWIDVGAADLIINGAINIKSGAEIKAFDENGKTVLFTDGSEMDVDAIIFATGYENIRSSIRKLFGSELIDSTSEVWGLDAEGELRGCYRPSGHPGLWYAAGDFYHSRYMSKQLALQIKAEELGLKSTPNPSSITQEVPSKRRVEEHMSKAML</sequence>
<evidence type="ECO:0000256" key="2">
    <source>
        <dbReference type="ARBA" id="ARBA00022827"/>
    </source>
</evidence>
<feature type="compositionally biased region" description="Basic and acidic residues" evidence="4">
    <location>
        <begin position="619"/>
        <end position="633"/>
    </location>
</feature>
<dbReference type="InterPro" id="IPR020946">
    <property type="entry name" value="Flavin_mOase-like"/>
</dbReference>
<name>A0A286U816_9AGAM</name>
<dbReference type="AlphaFoldDB" id="A0A286U816"/>
<dbReference type="STRING" id="2282107.A0A286U816"/>
<comment type="caution">
    <text evidence="5">The sequence shown here is derived from an EMBL/GenBank/DDBJ whole genome shotgun (WGS) entry which is preliminary data.</text>
</comment>
<dbReference type="InterPro" id="IPR036188">
    <property type="entry name" value="FAD/NAD-bd_sf"/>
</dbReference>
<dbReference type="PANTHER" id="PTHR43539:SF68">
    <property type="entry name" value="FLAVIN-BINDING MONOOXYGENASE-LIKE PROTEIN (AFU_ORTHOLOGUE AFUA_4G09220)"/>
    <property type="match status" value="1"/>
</dbReference>
<reference evidence="5 6" key="1">
    <citation type="journal article" date="2017" name="Mol. Ecol.">
        <title>Comparative and population genomic landscape of Phellinus noxius: A hypervariable fungus causing root rot in trees.</title>
        <authorList>
            <person name="Chung C.L."/>
            <person name="Lee T.J."/>
            <person name="Akiba M."/>
            <person name="Lee H.H."/>
            <person name="Kuo T.H."/>
            <person name="Liu D."/>
            <person name="Ke H.M."/>
            <person name="Yokoi T."/>
            <person name="Roa M.B."/>
            <person name="Lu M.J."/>
            <person name="Chang Y.Y."/>
            <person name="Ann P.J."/>
            <person name="Tsai J.N."/>
            <person name="Chen C.Y."/>
            <person name="Tzean S.S."/>
            <person name="Ota Y."/>
            <person name="Hattori T."/>
            <person name="Sahashi N."/>
            <person name="Liou R.F."/>
            <person name="Kikuchi T."/>
            <person name="Tsai I.J."/>
        </authorList>
    </citation>
    <scope>NUCLEOTIDE SEQUENCE [LARGE SCALE GENOMIC DNA]</scope>
    <source>
        <strain evidence="5 6">FFPRI411160</strain>
    </source>
</reference>
<organism evidence="5 6">
    <name type="scientific">Pyrrhoderma noxium</name>
    <dbReference type="NCBI Taxonomy" id="2282107"/>
    <lineage>
        <taxon>Eukaryota</taxon>
        <taxon>Fungi</taxon>
        <taxon>Dikarya</taxon>
        <taxon>Basidiomycota</taxon>
        <taxon>Agaricomycotina</taxon>
        <taxon>Agaricomycetes</taxon>
        <taxon>Hymenochaetales</taxon>
        <taxon>Hymenochaetaceae</taxon>
        <taxon>Pyrrhoderma</taxon>
    </lineage>
</organism>
<feature type="region of interest" description="Disordered" evidence="4">
    <location>
        <begin position="607"/>
        <end position="633"/>
    </location>
</feature>
<keyword evidence="6" id="KW-1185">Reference proteome</keyword>
<dbReference type="SUPFAM" id="SSF51905">
    <property type="entry name" value="FAD/NAD(P)-binding domain"/>
    <property type="match status" value="2"/>
</dbReference>
<dbReference type="OrthoDB" id="74360at2759"/>
<proteinExistence type="predicted"/>
<dbReference type="InterPro" id="IPR050982">
    <property type="entry name" value="Auxin_biosynth/cation_transpt"/>
</dbReference>
<dbReference type="Gene3D" id="3.50.50.60">
    <property type="entry name" value="FAD/NAD(P)-binding domain"/>
    <property type="match status" value="2"/>
</dbReference>
<dbReference type="InParanoid" id="A0A286U816"/>
<evidence type="ECO:0000313" key="6">
    <source>
        <dbReference type="Proteomes" id="UP000217199"/>
    </source>
</evidence>
<evidence type="ECO:0000256" key="4">
    <source>
        <dbReference type="SAM" id="MobiDB-lite"/>
    </source>
</evidence>
<keyword evidence="3" id="KW-0560">Oxidoreductase</keyword>
<dbReference type="EMBL" id="NBII01000009">
    <property type="protein sequence ID" value="PAV15743.1"/>
    <property type="molecule type" value="Genomic_DNA"/>
</dbReference>
<dbReference type="Proteomes" id="UP000217199">
    <property type="component" value="Unassembled WGS sequence"/>
</dbReference>
<dbReference type="GO" id="GO:0050661">
    <property type="term" value="F:NADP binding"/>
    <property type="evidence" value="ECO:0007669"/>
    <property type="project" value="InterPro"/>
</dbReference>
<evidence type="ECO:0000256" key="3">
    <source>
        <dbReference type="ARBA" id="ARBA00023002"/>
    </source>
</evidence>
<dbReference type="GO" id="GO:0050660">
    <property type="term" value="F:flavin adenine dinucleotide binding"/>
    <property type="evidence" value="ECO:0007669"/>
    <property type="project" value="InterPro"/>
</dbReference>
<dbReference type="PANTHER" id="PTHR43539">
    <property type="entry name" value="FLAVIN-BINDING MONOOXYGENASE-LIKE PROTEIN (AFU_ORTHOLOGUE AFUA_4G09220)"/>
    <property type="match status" value="1"/>
</dbReference>
<gene>
    <name evidence="5" type="ORF">PNOK_0860100</name>
</gene>
<protein>
    <submittedName>
        <fullName evidence="5">FAD NAD-P-binding domain-containing</fullName>
    </submittedName>
</protein>